<dbReference type="AlphaFoldDB" id="A0AAN7UEE0"/>
<dbReference type="EMBL" id="JAWHQM010000004">
    <property type="protein sequence ID" value="KAK5626613.1"/>
    <property type="molecule type" value="Genomic_DNA"/>
</dbReference>
<name>A0AAN7UEE0_9PEZI</name>
<sequence length="119" mass="12930">MPRWTDDPGPLVSSTLVVTLEMRRILLSSIAMRESSLSSSPHGSILNSHILEIYRVAKATSSGWVSSFLGASVSSTISRTRSTKSTTVLALRLSLVSRTLSSDCTLWCLPIPQPCRQPV</sequence>
<gene>
    <name evidence="1" type="ORF">RRF57_002328</name>
</gene>
<accession>A0AAN7UEE0</accession>
<organism evidence="1 2">
    <name type="scientific">Xylaria bambusicola</name>
    <dbReference type="NCBI Taxonomy" id="326684"/>
    <lineage>
        <taxon>Eukaryota</taxon>
        <taxon>Fungi</taxon>
        <taxon>Dikarya</taxon>
        <taxon>Ascomycota</taxon>
        <taxon>Pezizomycotina</taxon>
        <taxon>Sordariomycetes</taxon>
        <taxon>Xylariomycetidae</taxon>
        <taxon>Xylariales</taxon>
        <taxon>Xylariaceae</taxon>
        <taxon>Xylaria</taxon>
    </lineage>
</organism>
<comment type="caution">
    <text evidence="1">The sequence shown here is derived from an EMBL/GenBank/DDBJ whole genome shotgun (WGS) entry which is preliminary data.</text>
</comment>
<proteinExistence type="predicted"/>
<protein>
    <submittedName>
        <fullName evidence="1">Uncharacterized protein</fullName>
    </submittedName>
</protein>
<evidence type="ECO:0000313" key="2">
    <source>
        <dbReference type="Proteomes" id="UP001305414"/>
    </source>
</evidence>
<dbReference type="Proteomes" id="UP001305414">
    <property type="component" value="Unassembled WGS sequence"/>
</dbReference>
<evidence type="ECO:0000313" key="1">
    <source>
        <dbReference type="EMBL" id="KAK5626613.1"/>
    </source>
</evidence>
<reference evidence="1 2" key="1">
    <citation type="submission" date="2023-10" db="EMBL/GenBank/DDBJ databases">
        <title>Draft genome sequence of Xylaria bambusicola isolate GMP-LS, the root and basal stem rot pathogen of sugarcane in Indonesia.</title>
        <authorList>
            <person name="Selvaraj P."/>
            <person name="Muralishankar V."/>
            <person name="Muruganantham S."/>
            <person name="Sp S."/>
            <person name="Haryani S."/>
            <person name="Lau K.J.X."/>
            <person name="Naqvi N.I."/>
        </authorList>
    </citation>
    <scope>NUCLEOTIDE SEQUENCE [LARGE SCALE GENOMIC DNA]</scope>
    <source>
        <strain evidence="1">GMP-LS</strain>
    </source>
</reference>
<keyword evidence="2" id="KW-1185">Reference proteome</keyword>